<reference evidence="2" key="1">
    <citation type="submission" date="2018-05" db="EMBL/GenBank/DDBJ databases">
        <authorList>
            <person name="Lanie J.A."/>
            <person name="Ng W.-L."/>
            <person name="Kazmierczak K.M."/>
            <person name="Andrzejewski T.M."/>
            <person name="Davidsen T.M."/>
            <person name="Wayne K.J."/>
            <person name="Tettelin H."/>
            <person name="Glass J.I."/>
            <person name="Rusch D."/>
            <person name="Podicherti R."/>
            <person name="Tsui H.-C.T."/>
            <person name="Winkler M.E."/>
        </authorList>
    </citation>
    <scope>NUCLEOTIDE SEQUENCE</scope>
</reference>
<name>A0A381RYN8_9ZZZZ</name>
<protein>
    <recommendedName>
        <fullName evidence="3">DUF3329 domain-containing protein</fullName>
    </recommendedName>
</protein>
<sequence>MNLVDFDHPIFDRLWRRLAVIAVCIGWAVLEFYQGAPFWGILFGALGLYCIYGFFFIRHDQNEDE</sequence>
<keyword evidence="1" id="KW-0812">Transmembrane</keyword>
<dbReference type="AlphaFoldDB" id="A0A381RYN8"/>
<evidence type="ECO:0008006" key="3">
    <source>
        <dbReference type="Google" id="ProtNLM"/>
    </source>
</evidence>
<feature type="transmembrane region" description="Helical" evidence="1">
    <location>
        <begin position="36"/>
        <end position="57"/>
    </location>
</feature>
<gene>
    <name evidence="2" type="ORF">METZ01_LOCUS49819</name>
</gene>
<accession>A0A381RYN8</accession>
<evidence type="ECO:0000256" key="1">
    <source>
        <dbReference type="SAM" id="Phobius"/>
    </source>
</evidence>
<keyword evidence="1" id="KW-0472">Membrane</keyword>
<keyword evidence="1" id="KW-1133">Transmembrane helix</keyword>
<proteinExistence type="predicted"/>
<evidence type="ECO:0000313" key="2">
    <source>
        <dbReference type="EMBL" id="SUZ96965.1"/>
    </source>
</evidence>
<dbReference type="EMBL" id="UINC01002465">
    <property type="protein sequence ID" value="SUZ96965.1"/>
    <property type="molecule type" value="Genomic_DNA"/>
</dbReference>
<organism evidence="2">
    <name type="scientific">marine metagenome</name>
    <dbReference type="NCBI Taxonomy" id="408172"/>
    <lineage>
        <taxon>unclassified sequences</taxon>
        <taxon>metagenomes</taxon>
        <taxon>ecological metagenomes</taxon>
    </lineage>
</organism>
<feature type="transmembrane region" description="Helical" evidence="1">
    <location>
        <begin position="14"/>
        <end position="30"/>
    </location>
</feature>